<protein>
    <submittedName>
        <fullName evidence="1">GntR family transcriptional regulator</fullName>
    </submittedName>
</protein>
<keyword evidence="2" id="KW-1185">Reference proteome</keyword>
<sequence>MEMFNKDRPIYLQISDRICDEILSGVYAEDRRIPSVRDYATLMQVNINTVMKTYEELSRSEIIYQRRGMGYFVTAGAKSAIQRQRKETFIHKTLAEMFRQMPLLGISIDDVVKEYHASQKPKTNGGGSTRQPDVSGS</sequence>
<gene>
    <name evidence="1" type="ORF">E5358_13830</name>
</gene>
<dbReference type="Proteomes" id="UP000308886">
    <property type="component" value="Unassembled WGS sequence"/>
</dbReference>
<comment type="caution">
    <text evidence="1">The sequence shown here is derived from an EMBL/GenBank/DDBJ whole genome shotgun (WGS) entry which is preliminary data.</text>
</comment>
<dbReference type="EMBL" id="SRZC01000031">
    <property type="protein sequence ID" value="TGX80020.1"/>
    <property type="molecule type" value="Genomic_DNA"/>
</dbReference>
<reference evidence="1" key="1">
    <citation type="submission" date="2019-04" db="EMBL/GenBank/DDBJ databases">
        <title>Microbes associate with the intestines of laboratory mice.</title>
        <authorList>
            <person name="Navarre W."/>
            <person name="Wong E."/>
            <person name="Huang K."/>
            <person name="Tropini C."/>
            <person name="Ng K."/>
            <person name="Yu B."/>
        </authorList>
    </citation>
    <scope>NUCLEOTIDE SEQUENCE</scope>
    <source>
        <strain evidence="1">NM73_A23</strain>
    </source>
</reference>
<proteinExistence type="predicted"/>
<accession>A0AC61QLU6</accession>
<evidence type="ECO:0000313" key="2">
    <source>
        <dbReference type="Proteomes" id="UP000308886"/>
    </source>
</evidence>
<evidence type="ECO:0000313" key="1">
    <source>
        <dbReference type="EMBL" id="TGX80020.1"/>
    </source>
</evidence>
<name>A0AC61QLU6_9BACT</name>
<organism evidence="1 2">
    <name type="scientific">Palleniella muris</name>
    <dbReference type="NCBI Taxonomy" id="3038145"/>
    <lineage>
        <taxon>Bacteria</taxon>
        <taxon>Pseudomonadati</taxon>
        <taxon>Bacteroidota</taxon>
        <taxon>Bacteroidia</taxon>
        <taxon>Bacteroidales</taxon>
        <taxon>Prevotellaceae</taxon>
        <taxon>Palleniella</taxon>
    </lineage>
</organism>